<name>A0AAT9GTP8_9CREN</name>
<dbReference type="EMBL" id="AP031322">
    <property type="protein sequence ID" value="BFH74180.1"/>
    <property type="molecule type" value="Genomic_DNA"/>
</dbReference>
<proteinExistence type="predicted"/>
<reference evidence="1" key="1">
    <citation type="submission" date="2024-03" db="EMBL/GenBank/DDBJ databases">
        <title>Complete genome sequence of Sulfurisphaera javensis strain KD-1.</title>
        <authorList>
            <person name="Sakai H."/>
            <person name="Nur N."/>
            <person name="Suwanto A."/>
            <person name="Kurosawa N."/>
        </authorList>
    </citation>
    <scope>NUCLEOTIDE SEQUENCE</scope>
    <source>
        <strain evidence="1">KD-1</strain>
    </source>
</reference>
<accession>A0AAT9GTP8</accession>
<protein>
    <submittedName>
        <fullName evidence="1">Uncharacterized protein</fullName>
    </submittedName>
</protein>
<organism evidence="1">
    <name type="scientific">Sulfurisphaera javensis</name>
    <dbReference type="NCBI Taxonomy" id="2049879"/>
    <lineage>
        <taxon>Archaea</taxon>
        <taxon>Thermoproteota</taxon>
        <taxon>Thermoprotei</taxon>
        <taxon>Sulfolobales</taxon>
        <taxon>Sulfolobaceae</taxon>
        <taxon>Sulfurisphaera</taxon>
    </lineage>
</organism>
<dbReference type="AlphaFoldDB" id="A0AAT9GTP8"/>
<sequence>MINNYNPKSFIINIRIVEEFKVGREEKDLKMKFV</sequence>
<evidence type="ECO:0000313" key="1">
    <source>
        <dbReference type="EMBL" id="BFH74180.1"/>
    </source>
</evidence>
<dbReference type="KEGG" id="sjv:SJAV_21240"/>
<gene>
    <name evidence="1" type="ORF">SJAV_21240</name>
</gene>